<proteinExistence type="predicted"/>
<dbReference type="InterPro" id="IPR000210">
    <property type="entry name" value="BTB/POZ_dom"/>
</dbReference>
<dbReference type="PANTHER" id="PTHR23231">
    <property type="entry name" value="GERM CELL-LESS PROTEIN"/>
    <property type="match status" value="1"/>
</dbReference>
<reference evidence="3" key="1">
    <citation type="submission" date="2020-08" db="EMBL/GenBank/DDBJ databases">
        <title>Multicomponent nature underlies the extraordinary mechanical properties of spider dragline silk.</title>
        <authorList>
            <person name="Kono N."/>
            <person name="Nakamura H."/>
            <person name="Mori M."/>
            <person name="Yoshida Y."/>
            <person name="Ohtoshi R."/>
            <person name="Malay A.D."/>
            <person name="Moran D.A.P."/>
            <person name="Tomita M."/>
            <person name="Numata K."/>
            <person name="Arakawa K."/>
        </authorList>
    </citation>
    <scope>NUCLEOTIDE SEQUENCE</scope>
</reference>
<dbReference type="Pfam" id="PF00651">
    <property type="entry name" value="BTB"/>
    <property type="match status" value="1"/>
</dbReference>
<dbReference type="Gene3D" id="3.30.710.10">
    <property type="entry name" value="Potassium Channel Kv1.1, Chain A"/>
    <property type="match status" value="1"/>
</dbReference>
<name>A0A8X6P6D1_NEPPI</name>
<dbReference type="OrthoDB" id="6359943at2759"/>
<protein>
    <submittedName>
        <fullName evidence="3">Germ cell-less protein-like 2</fullName>
    </submittedName>
</protein>
<dbReference type="Proteomes" id="UP000887013">
    <property type="component" value="Unassembled WGS sequence"/>
</dbReference>
<comment type="caution">
    <text evidence="3">The sequence shown here is derived from an EMBL/GenBank/DDBJ whole genome shotgun (WGS) entry which is preliminary data.</text>
</comment>
<evidence type="ECO:0000313" key="4">
    <source>
        <dbReference type="Proteomes" id="UP000887013"/>
    </source>
</evidence>
<dbReference type="Gene3D" id="1.25.40.420">
    <property type="match status" value="1"/>
</dbReference>
<dbReference type="InterPro" id="IPR043380">
    <property type="entry name" value="Gcl-like"/>
</dbReference>
<evidence type="ECO:0000256" key="1">
    <source>
        <dbReference type="ARBA" id="ARBA00022473"/>
    </source>
</evidence>
<dbReference type="PANTHER" id="PTHR23231:SF17">
    <property type="entry name" value="BTB DOMAIN-CONTAINING PROTEIN"/>
    <property type="match status" value="1"/>
</dbReference>
<organism evidence="3 4">
    <name type="scientific">Nephila pilipes</name>
    <name type="common">Giant wood spider</name>
    <name type="synonym">Nephila maculata</name>
    <dbReference type="NCBI Taxonomy" id="299642"/>
    <lineage>
        <taxon>Eukaryota</taxon>
        <taxon>Metazoa</taxon>
        <taxon>Ecdysozoa</taxon>
        <taxon>Arthropoda</taxon>
        <taxon>Chelicerata</taxon>
        <taxon>Arachnida</taxon>
        <taxon>Araneae</taxon>
        <taxon>Araneomorphae</taxon>
        <taxon>Entelegynae</taxon>
        <taxon>Araneoidea</taxon>
        <taxon>Nephilidae</taxon>
        <taxon>Nephila</taxon>
    </lineage>
</organism>
<sequence length="509" mass="58805">MGNTVAHSFLRSGLPLKRKAHTLDHELQESEDEDYISTPKRRKVMSTTKYVYKTLFEEGQGSDVKIAALNRTWNLHKLYLSQSPYFNSMFNGLWIETSQREINIGIEDENITTEALHKVFGSLYQDEIQIMPLEAVSILASATLLQLDDLIQQSIEVMKESINIDTVLLYHEAAELYGLVDIKNDTLDWLYKNMDSISKSSLHLQQISCDLMTELISSHKLVVVQTEYTLYALLRSWVFLKENYIYRNADTFSDAAEWVFLKENCIYRNADSFSDAADLYFKNNKSSIPFLSTIVGTPYVNAFRALRLQHLVVHHVDMEHIEADYIIPIEWFMPIFKMQWYRMLRVDQGADKGPKQVSEEDFNRDCLRCGRVLQADIQHSWRWTGFNFGFDIVITYKNGCFKLRRFQTSETESPGFQTNAQIIALRAKKRHLMYRICVYSLDKNGKTVAKGETDIKTVTLNENEQITVLSYPSALPFPLIMSANFLLTTPLRSIDESMPSVRGTSEHYA</sequence>
<dbReference type="EMBL" id="BMAW01016770">
    <property type="protein sequence ID" value="GFT50730.1"/>
    <property type="molecule type" value="Genomic_DNA"/>
</dbReference>
<dbReference type="SMART" id="SM00225">
    <property type="entry name" value="BTB"/>
    <property type="match status" value="1"/>
</dbReference>
<keyword evidence="1" id="KW-0217">Developmental protein</keyword>
<accession>A0A8X6P6D1</accession>
<dbReference type="AlphaFoldDB" id="A0A8X6P6D1"/>
<dbReference type="SUPFAM" id="SSF54695">
    <property type="entry name" value="POZ domain"/>
    <property type="match status" value="1"/>
</dbReference>
<dbReference type="GO" id="GO:0007281">
    <property type="term" value="P:germ cell development"/>
    <property type="evidence" value="ECO:0007669"/>
    <property type="project" value="InterPro"/>
</dbReference>
<evidence type="ECO:0000259" key="2">
    <source>
        <dbReference type="PROSITE" id="PS50097"/>
    </source>
</evidence>
<gene>
    <name evidence="3" type="primary">GMCL2</name>
    <name evidence="3" type="ORF">NPIL_92031</name>
</gene>
<dbReference type="PROSITE" id="PS50097">
    <property type="entry name" value="BTB"/>
    <property type="match status" value="1"/>
</dbReference>
<evidence type="ECO:0000313" key="3">
    <source>
        <dbReference type="EMBL" id="GFT50730.1"/>
    </source>
</evidence>
<feature type="domain" description="BTB" evidence="2">
    <location>
        <begin position="62"/>
        <end position="132"/>
    </location>
</feature>
<dbReference type="InterPro" id="IPR011333">
    <property type="entry name" value="SKP1/BTB/POZ_sf"/>
</dbReference>
<keyword evidence="4" id="KW-1185">Reference proteome</keyword>